<dbReference type="OrthoDB" id="9775268at2"/>
<dbReference type="RefSeq" id="WP_111933236.1">
    <property type="nucleotide sequence ID" value="NZ_CADFFP010000018.1"/>
</dbReference>
<name>A0A329C2P2_9BURK</name>
<dbReference type="InterPro" id="IPR036259">
    <property type="entry name" value="MFS_trans_sf"/>
</dbReference>
<accession>A0A329C2P2</accession>
<feature type="transmembrane region" description="Helical" evidence="7">
    <location>
        <begin position="225"/>
        <end position="244"/>
    </location>
</feature>
<feature type="transmembrane region" description="Helical" evidence="7">
    <location>
        <begin position="80"/>
        <end position="100"/>
    </location>
</feature>
<comment type="caution">
    <text evidence="9">The sequence shown here is derived from an EMBL/GenBank/DDBJ whole genome shotgun (WGS) entry which is preliminary data.</text>
</comment>
<dbReference type="Pfam" id="PF05977">
    <property type="entry name" value="MFS_3"/>
    <property type="match status" value="1"/>
</dbReference>
<keyword evidence="5 7" id="KW-1133">Transmembrane helix</keyword>
<feature type="transmembrane region" description="Helical" evidence="7">
    <location>
        <begin position="374"/>
        <end position="396"/>
    </location>
</feature>
<dbReference type="PANTHER" id="PTHR23513">
    <property type="entry name" value="INTEGRAL MEMBRANE EFFLUX PROTEIN-RELATED"/>
    <property type="match status" value="1"/>
</dbReference>
<dbReference type="AlphaFoldDB" id="A0A329C2P2"/>
<dbReference type="PROSITE" id="PS50850">
    <property type="entry name" value="MFS"/>
    <property type="match status" value="1"/>
</dbReference>
<feature type="transmembrane region" description="Helical" evidence="7">
    <location>
        <begin position="285"/>
        <end position="305"/>
    </location>
</feature>
<evidence type="ECO:0000256" key="6">
    <source>
        <dbReference type="ARBA" id="ARBA00023136"/>
    </source>
</evidence>
<evidence type="ECO:0000313" key="9">
    <source>
        <dbReference type="EMBL" id="RAS25784.1"/>
    </source>
</evidence>
<dbReference type="GO" id="GO:0022857">
    <property type="term" value="F:transmembrane transporter activity"/>
    <property type="evidence" value="ECO:0007669"/>
    <property type="project" value="InterPro"/>
</dbReference>
<dbReference type="InterPro" id="IPR020846">
    <property type="entry name" value="MFS_dom"/>
</dbReference>
<keyword evidence="4 7" id="KW-0812">Transmembrane</keyword>
<evidence type="ECO:0000256" key="5">
    <source>
        <dbReference type="ARBA" id="ARBA00022989"/>
    </source>
</evidence>
<keyword evidence="6 7" id="KW-0472">Membrane</keyword>
<keyword evidence="3" id="KW-1003">Cell membrane</keyword>
<organism evidence="9 10">
    <name type="scientific">Paraburkholderia bryophila</name>
    <dbReference type="NCBI Taxonomy" id="420952"/>
    <lineage>
        <taxon>Bacteria</taxon>
        <taxon>Pseudomonadati</taxon>
        <taxon>Pseudomonadota</taxon>
        <taxon>Betaproteobacteria</taxon>
        <taxon>Burkholderiales</taxon>
        <taxon>Burkholderiaceae</taxon>
        <taxon>Paraburkholderia</taxon>
    </lineage>
</organism>
<dbReference type="EMBL" id="QLTK01000015">
    <property type="protein sequence ID" value="RAS25784.1"/>
    <property type="molecule type" value="Genomic_DNA"/>
</dbReference>
<evidence type="ECO:0000259" key="8">
    <source>
        <dbReference type="PROSITE" id="PS50850"/>
    </source>
</evidence>
<evidence type="ECO:0000256" key="3">
    <source>
        <dbReference type="ARBA" id="ARBA00022475"/>
    </source>
</evidence>
<dbReference type="SUPFAM" id="SSF103473">
    <property type="entry name" value="MFS general substrate transporter"/>
    <property type="match status" value="1"/>
</dbReference>
<feature type="transmembrane region" description="Helical" evidence="7">
    <location>
        <begin position="173"/>
        <end position="192"/>
    </location>
</feature>
<evidence type="ECO:0000256" key="2">
    <source>
        <dbReference type="ARBA" id="ARBA00022448"/>
    </source>
</evidence>
<protein>
    <submittedName>
        <fullName evidence="9">Putative MFS family arabinose efflux permease</fullName>
    </submittedName>
</protein>
<dbReference type="CDD" id="cd06173">
    <property type="entry name" value="MFS_MefA_like"/>
    <property type="match status" value="1"/>
</dbReference>
<reference evidence="9 10" key="1">
    <citation type="submission" date="2018-06" db="EMBL/GenBank/DDBJ databases">
        <title>Genomic Encyclopedia of Type Strains, Phase III (KMG-III): the genomes of soil and plant-associated and newly described type strains.</title>
        <authorList>
            <person name="Whitman W."/>
        </authorList>
    </citation>
    <scope>NUCLEOTIDE SEQUENCE [LARGE SCALE GENOMIC DNA]</scope>
    <source>
        <strain evidence="9 10">LMG 23644</strain>
    </source>
</reference>
<dbReference type="Gene3D" id="1.20.1250.20">
    <property type="entry name" value="MFS general substrate transporter like domains"/>
    <property type="match status" value="1"/>
</dbReference>
<feature type="transmembrane region" description="Helical" evidence="7">
    <location>
        <begin position="256"/>
        <end position="278"/>
    </location>
</feature>
<comment type="subcellular location">
    <subcellularLocation>
        <location evidence="1">Cell membrane</location>
        <topology evidence="1">Multi-pass membrane protein</topology>
    </subcellularLocation>
</comment>
<feature type="domain" description="Major facilitator superfamily (MFS) profile" evidence="8">
    <location>
        <begin position="1"/>
        <end position="399"/>
    </location>
</feature>
<feature type="transmembrane region" description="Helical" evidence="7">
    <location>
        <begin position="311"/>
        <end position="333"/>
    </location>
</feature>
<evidence type="ECO:0000313" key="10">
    <source>
        <dbReference type="Proteomes" id="UP000248918"/>
    </source>
</evidence>
<gene>
    <name evidence="9" type="ORF">BX591_11530</name>
</gene>
<evidence type="ECO:0000256" key="4">
    <source>
        <dbReference type="ARBA" id="ARBA00022692"/>
    </source>
</evidence>
<keyword evidence="2" id="KW-0813">Transport</keyword>
<dbReference type="InterPro" id="IPR010290">
    <property type="entry name" value="TM_effector"/>
</dbReference>
<proteinExistence type="predicted"/>
<sequence length="446" mass="47661">MKGTFRSLRTFNYRVWASGAIVSNIGTWMQRTAQDWLVLTELTHHNATSVGVVMSLQFGPQMLLLPLTGYAADHFDRRKLLFITQAAMGSLALGLGILTVTGLVQLWQVYVFAGLLGCVTAFDSPARQTFVSDLVGEEDMSNAVALNSTSFNAARMIGPAVAGLLIASVGTGWVFLINALSFVAVLGSLRMLRLDQLHLKPRATRARGSFVEGFKYVWTRPDLKAALLMLFLIGTFGLNFPIFISTMSVTAFHAGASQYGVLSSTMAIGSVTGALLAARRSKPRMALLLGAAAIFGVGCTVASLMPNYVLFGMALVVIGMSTQTFTTSTNSLVQLSTEPAMRGRVIAILLAIALGGTPLGAPVVGWVADRFGPRWALGVGAASGFAAALVGLMYLVKYRQLRVYVERGRLRYTIDDPRQGPAYVSPATAVQNAVLNEAEEDTSSSV</sequence>
<dbReference type="PANTHER" id="PTHR23513:SF11">
    <property type="entry name" value="STAPHYLOFERRIN A TRANSPORTER"/>
    <property type="match status" value="1"/>
</dbReference>
<dbReference type="Proteomes" id="UP000248918">
    <property type="component" value="Unassembled WGS sequence"/>
</dbReference>
<dbReference type="GO" id="GO:0005886">
    <property type="term" value="C:plasma membrane"/>
    <property type="evidence" value="ECO:0007669"/>
    <property type="project" value="UniProtKB-SubCell"/>
</dbReference>
<dbReference type="STRING" id="1169143.GCA_000383275_03252"/>
<evidence type="ECO:0000256" key="1">
    <source>
        <dbReference type="ARBA" id="ARBA00004651"/>
    </source>
</evidence>
<feature type="transmembrane region" description="Helical" evidence="7">
    <location>
        <begin position="345"/>
        <end position="368"/>
    </location>
</feature>
<evidence type="ECO:0000256" key="7">
    <source>
        <dbReference type="SAM" id="Phobius"/>
    </source>
</evidence>